<feature type="transmembrane region" description="Helical" evidence="7">
    <location>
        <begin position="21"/>
        <end position="40"/>
    </location>
</feature>
<reference evidence="11" key="1">
    <citation type="journal article" date="2019" name="Int. J. Syst. Evol. Microbiol.">
        <title>The Global Catalogue of Microorganisms (GCM) 10K type strain sequencing project: providing services to taxonomists for standard genome sequencing and annotation.</title>
        <authorList>
            <consortium name="The Broad Institute Genomics Platform"/>
            <consortium name="The Broad Institute Genome Sequencing Center for Infectious Disease"/>
            <person name="Wu L."/>
            <person name="Ma J."/>
        </authorList>
    </citation>
    <scope>NUCLEOTIDE SEQUENCE [LARGE SCALE GENOMIC DNA]</scope>
    <source>
        <strain evidence="11">KCTC 62102</strain>
    </source>
</reference>
<evidence type="ECO:0000259" key="8">
    <source>
        <dbReference type="Pfam" id="PF02687"/>
    </source>
</evidence>
<comment type="caution">
    <text evidence="10">The sequence shown here is derived from an EMBL/GenBank/DDBJ whole genome shotgun (WGS) entry which is preliminary data.</text>
</comment>
<dbReference type="RefSeq" id="WP_197641731.1">
    <property type="nucleotide sequence ID" value="NZ_JAEACP010000001.1"/>
</dbReference>
<evidence type="ECO:0000256" key="3">
    <source>
        <dbReference type="ARBA" id="ARBA00022692"/>
    </source>
</evidence>
<dbReference type="EMBL" id="JBHRSM010000025">
    <property type="protein sequence ID" value="MFC3087324.1"/>
    <property type="molecule type" value="Genomic_DNA"/>
</dbReference>
<evidence type="ECO:0000256" key="6">
    <source>
        <dbReference type="ARBA" id="ARBA00038076"/>
    </source>
</evidence>
<comment type="subcellular location">
    <subcellularLocation>
        <location evidence="1">Cell membrane</location>
        <topology evidence="1">Multi-pass membrane protein</topology>
    </subcellularLocation>
</comment>
<proteinExistence type="inferred from homology"/>
<evidence type="ECO:0000256" key="4">
    <source>
        <dbReference type="ARBA" id="ARBA00022989"/>
    </source>
</evidence>
<comment type="similarity">
    <text evidence="6">Belongs to the ABC-4 integral membrane protein family.</text>
</comment>
<keyword evidence="5 7" id="KW-0472">Membrane</keyword>
<evidence type="ECO:0000313" key="11">
    <source>
        <dbReference type="Proteomes" id="UP001595445"/>
    </source>
</evidence>
<evidence type="ECO:0000256" key="2">
    <source>
        <dbReference type="ARBA" id="ARBA00022475"/>
    </source>
</evidence>
<accession>A0ABV7DYH4</accession>
<evidence type="ECO:0000313" key="10">
    <source>
        <dbReference type="EMBL" id="MFC3087324.1"/>
    </source>
</evidence>
<organism evidence="10 11">
    <name type="scientific">Tabrizicola soli</name>
    <dbReference type="NCBI Taxonomy" id="2185115"/>
    <lineage>
        <taxon>Bacteria</taxon>
        <taxon>Pseudomonadati</taxon>
        <taxon>Pseudomonadota</taxon>
        <taxon>Alphaproteobacteria</taxon>
        <taxon>Rhodobacterales</taxon>
        <taxon>Paracoccaceae</taxon>
        <taxon>Tabrizicola</taxon>
    </lineage>
</organism>
<dbReference type="Proteomes" id="UP001595445">
    <property type="component" value="Unassembled WGS sequence"/>
</dbReference>
<feature type="domain" description="MacB-like periplasmic core" evidence="9">
    <location>
        <begin position="20"/>
        <end position="243"/>
    </location>
</feature>
<protein>
    <submittedName>
        <fullName evidence="10">ABC transporter permease</fullName>
    </submittedName>
</protein>
<keyword evidence="2" id="KW-1003">Cell membrane</keyword>
<evidence type="ECO:0000256" key="1">
    <source>
        <dbReference type="ARBA" id="ARBA00004651"/>
    </source>
</evidence>
<feature type="domain" description="ABC3 transporter permease C-terminal" evidence="8">
    <location>
        <begin position="285"/>
        <end position="398"/>
    </location>
</feature>
<gene>
    <name evidence="10" type="ORF">ACFOD6_14825</name>
</gene>
<sequence>MLWETARLALRAILRNALRSFLTVLGIVIGVASVIAMVTVGQGSQAQVTADVAKLGTNILMLRPGGRGMAPGPGGGASVARPFDLRMVARLEHGLDEIETAAPVSNGTATVVAGGENYRTQITATDARYLEAANWPLVAGRNFTEAEARSGAAACILGETVRREIFGGLDPIGQSLRLEAMSCKVIGLLAAKGASSFGSDQDDVVLMPIRTFQRRIAGNDDVGTVYIRVADGVATEDAAVAITYLMREIRRIGPEEEDDFDVIDMKQLASMLTQITGVLSGLLAAVAAVSLLVGGIGIMNIMLVSVTERTREIGIRLAVGAQARQVLMQFLVEAIVLSLMGGVLGIVLGLGLAAVAARFMAIPFTPDPAVVLLAFAFSALVGVIFGFFPARAAARLDPIEALRHE</sequence>
<evidence type="ECO:0000256" key="7">
    <source>
        <dbReference type="SAM" id="Phobius"/>
    </source>
</evidence>
<evidence type="ECO:0000259" key="9">
    <source>
        <dbReference type="Pfam" id="PF12704"/>
    </source>
</evidence>
<feature type="transmembrane region" description="Helical" evidence="7">
    <location>
        <begin position="278"/>
        <end position="306"/>
    </location>
</feature>
<feature type="transmembrane region" description="Helical" evidence="7">
    <location>
        <begin position="327"/>
        <end position="357"/>
    </location>
</feature>
<dbReference type="PANTHER" id="PTHR30572:SF4">
    <property type="entry name" value="ABC TRANSPORTER PERMEASE YTRF"/>
    <property type="match status" value="1"/>
</dbReference>
<dbReference type="InterPro" id="IPR050250">
    <property type="entry name" value="Macrolide_Exporter_MacB"/>
</dbReference>
<dbReference type="Pfam" id="PF12704">
    <property type="entry name" value="MacB_PCD"/>
    <property type="match status" value="1"/>
</dbReference>
<dbReference type="InterPro" id="IPR025857">
    <property type="entry name" value="MacB_PCD"/>
</dbReference>
<dbReference type="InterPro" id="IPR003838">
    <property type="entry name" value="ABC3_permease_C"/>
</dbReference>
<keyword evidence="3 7" id="KW-0812">Transmembrane</keyword>
<evidence type="ECO:0000256" key="5">
    <source>
        <dbReference type="ARBA" id="ARBA00023136"/>
    </source>
</evidence>
<keyword evidence="4 7" id="KW-1133">Transmembrane helix</keyword>
<keyword evidence="11" id="KW-1185">Reference proteome</keyword>
<name>A0ABV7DYH4_9RHOB</name>
<feature type="transmembrane region" description="Helical" evidence="7">
    <location>
        <begin position="369"/>
        <end position="388"/>
    </location>
</feature>
<dbReference type="PANTHER" id="PTHR30572">
    <property type="entry name" value="MEMBRANE COMPONENT OF TRANSPORTER-RELATED"/>
    <property type="match status" value="1"/>
</dbReference>
<dbReference type="Pfam" id="PF02687">
    <property type="entry name" value="FtsX"/>
    <property type="match status" value="1"/>
</dbReference>